<dbReference type="KEGG" id="moz:MoryE10_19660"/>
<dbReference type="EMBL" id="AP019782">
    <property type="protein sequence ID" value="BBL71360.1"/>
    <property type="molecule type" value="Genomic_DNA"/>
</dbReference>
<proteinExistence type="predicted"/>
<dbReference type="Proteomes" id="UP000824988">
    <property type="component" value="Chromosome"/>
</dbReference>
<protein>
    <submittedName>
        <fullName evidence="1">Uncharacterized protein</fullName>
    </submittedName>
</protein>
<name>A0A8D4VNX1_9GAMM</name>
<evidence type="ECO:0000313" key="1">
    <source>
        <dbReference type="EMBL" id="BBL71360.1"/>
    </source>
</evidence>
<sequence length="558" mass="59552">MEPLTANRRKIGGILLAVALAAAAAALLYRQLSVAPLGQLARPGLPVLDLTVKEPEEGAAKSEEAGEAAPKEERCAELLGGDTGDATSLSDQEKRPADCPKAATWYVKRRPIALTLYFQDGKAFLDAYEHSPQWQAIFASRFVQGLFYEPLHSASVRAEDLRLTGLEGQFLQRLVTEAITARAQLHYDISHGKKGFVLSFLRAESPFAIKALPAITGLLARSGYRVPKLPEPVLEMRVGLQRLFLTEYQERIYLANGLEALLNVIQNLTPPSAGLPDAPVALTLRAEAFVDRILPVVVGKPVWDITASFDLKEGRLGALTFPAGRYAQALHPALFQGVLASIPHDAFAAVAASFRLPPGMAEDDWRRLATQGPAAATAEPKESGVALVWELDAQGEQLGDVGFAVASQDNPDAAAQFGAYLADSGVSAVCAGGTVFLAATSDALLTRMKESCSSQSLSVLDWERGGLKPTFASAQLALFVNPGVGLRELFLAGGAGGDDLGDFEPQWKQQYEQAKAAMREDSEKLFRQLPVLFYAGSVSPGADIVTLPGHAVAQGVSP</sequence>
<evidence type="ECO:0000313" key="2">
    <source>
        <dbReference type="Proteomes" id="UP000824988"/>
    </source>
</evidence>
<dbReference type="RefSeq" id="WP_221046942.1">
    <property type="nucleotide sequence ID" value="NZ_AP019782.1"/>
</dbReference>
<accession>A0A8D4VNX1</accession>
<keyword evidence="2" id="KW-1185">Reference proteome</keyword>
<organism evidence="1 2">
    <name type="scientific">Methylogaea oryzae</name>
    <dbReference type="NCBI Taxonomy" id="1295382"/>
    <lineage>
        <taxon>Bacteria</taxon>
        <taxon>Pseudomonadati</taxon>
        <taxon>Pseudomonadota</taxon>
        <taxon>Gammaproteobacteria</taxon>
        <taxon>Methylococcales</taxon>
        <taxon>Methylococcaceae</taxon>
        <taxon>Methylogaea</taxon>
    </lineage>
</organism>
<dbReference type="AlphaFoldDB" id="A0A8D4VNX1"/>
<gene>
    <name evidence="1" type="ORF">MoryE10_19660</name>
</gene>
<reference evidence="1" key="1">
    <citation type="submission" date="2019-06" db="EMBL/GenBank/DDBJ databases">
        <title>Complete genome sequence of Methylogaea oryzae strain JCM16910.</title>
        <authorList>
            <person name="Asakawa S."/>
        </authorList>
    </citation>
    <scope>NUCLEOTIDE SEQUENCE</scope>
    <source>
        <strain evidence="1">E10</strain>
    </source>
</reference>